<name>A0A8J5CRQ6_CHIOP</name>
<gene>
    <name evidence="1" type="primary">ZBED9_3</name>
    <name evidence="1" type="ORF">GWK47_029053</name>
</gene>
<evidence type="ECO:0000313" key="2">
    <source>
        <dbReference type="Proteomes" id="UP000770661"/>
    </source>
</evidence>
<comment type="caution">
    <text evidence="1">The sequence shown here is derived from an EMBL/GenBank/DDBJ whole genome shotgun (WGS) entry which is preliminary data.</text>
</comment>
<dbReference type="InterPro" id="IPR012337">
    <property type="entry name" value="RNaseH-like_sf"/>
</dbReference>
<reference evidence="1" key="1">
    <citation type="submission" date="2020-07" db="EMBL/GenBank/DDBJ databases">
        <title>The High-quality genome of the commercially important snow crab, Chionoecetes opilio.</title>
        <authorList>
            <person name="Jeong J.-H."/>
            <person name="Ryu S."/>
        </authorList>
    </citation>
    <scope>NUCLEOTIDE SEQUENCE</scope>
    <source>
        <strain evidence="1">MADBK_172401_WGS</strain>
        <tissue evidence="1">Digestive gland</tissue>
    </source>
</reference>
<sequence length="173" mass="19696">MKNVESKRYGMFELLTTLESEPSDEFAQEIVRHLSMLKTELKHYFPDVTCCAYIANPFSVDPTDLPVGTGEQEELIDVQADEGAKTKHKECSPINFWVSMASSYPTLARHAVPQLLIFPSTWECEQRLSAMLTIKSKSRNRFAASGHDFRCAVSKVMPRIEQLVEKKQMQPSH</sequence>
<proteinExistence type="predicted"/>
<protein>
    <submittedName>
        <fullName evidence="1">SCAN domain-containing protein 3</fullName>
    </submittedName>
</protein>
<accession>A0A8J5CRQ6</accession>
<dbReference type="Proteomes" id="UP000770661">
    <property type="component" value="Unassembled WGS sequence"/>
</dbReference>
<organism evidence="1 2">
    <name type="scientific">Chionoecetes opilio</name>
    <name type="common">Atlantic snow crab</name>
    <name type="synonym">Cancer opilio</name>
    <dbReference type="NCBI Taxonomy" id="41210"/>
    <lineage>
        <taxon>Eukaryota</taxon>
        <taxon>Metazoa</taxon>
        <taxon>Ecdysozoa</taxon>
        <taxon>Arthropoda</taxon>
        <taxon>Crustacea</taxon>
        <taxon>Multicrustacea</taxon>
        <taxon>Malacostraca</taxon>
        <taxon>Eumalacostraca</taxon>
        <taxon>Eucarida</taxon>
        <taxon>Decapoda</taxon>
        <taxon>Pleocyemata</taxon>
        <taxon>Brachyura</taxon>
        <taxon>Eubrachyura</taxon>
        <taxon>Majoidea</taxon>
        <taxon>Majidae</taxon>
        <taxon>Chionoecetes</taxon>
    </lineage>
</organism>
<dbReference type="AlphaFoldDB" id="A0A8J5CRQ6"/>
<dbReference type="EMBL" id="JACEEZ010000557">
    <property type="protein sequence ID" value="KAG0730068.1"/>
    <property type="molecule type" value="Genomic_DNA"/>
</dbReference>
<keyword evidence="2" id="KW-1185">Reference proteome</keyword>
<dbReference type="PANTHER" id="PTHR45913">
    <property type="entry name" value="EPM2A-INTERACTING PROTEIN 1"/>
    <property type="match status" value="1"/>
</dbReference>
<dbReference type="SUPFAM" id="SSF53098">
    <property type="entry name" value="Ribonuclease H-like"/>
    <property type="match status" value="1"/>
</dbReference>
<dbReference type="PANTHER" id="PTHR45913:SF19">
    <property type="entry name" value="LOW QUALITY PROTEIN: ZINC FINGER BED DOMAIN-CONTAINING PROTEIN 5-LIKE"/>
    <property type="match status" value="1"/>
</dbReference>
<evidence type="ECO:0000313" key="1">
    <source>
        <dbReference type="EMBL" id="KAG0730068.1"/>
    </source>
</evidence>
<dbReference type="OrthoDB" id="6359935at2759"/>